<name>A0ACC2WCJ4_9TREE</name>
<gene>
    <name evidence="1" type="ORF">QFC21_000271</name>
</gene>
<accession>A0ACC2WCJ4</accession>
<comment type="caution">
    <text evidence="1">The sequence shown here is derived from an EMBL/GenBank/DDBJ whole genome shotgun (WGS) entry which is preliminary data.</text>
</comment>
<dbReference type="Proteomes" id="UP001227268">
    <property type="component" value="Unassembled WGS sequence"/>
</dbReference>
<protein>
    <submittedName>
        <fullName evidence="1">Uncharacterized protein</fullName>
    </submittedName>
</protein>
<dbReference type="EMBL" id="JASBWT010000001">
    <property type="protein sequence ID" value="KAJ9108949.1"/>
    <property type="molecule type" value="Genomic_DNA"/>
</dbReference>
<evidence type="ECO:0000313" key="2">
    <source>
        <dbReference type="Proteomes" id="UP001227268"/>
    </source>
</evidence>
<reference evidence="1" key="1">
    <citation type="submission" date="2023-04" db="EMBL/GenBank/DDBJ databases">
        <title>Draft Genome sequencing of Naganishia species isolated from polar environments using Oxford Nanopore Technology.</title>
        <authorList>
            <person name="Leo P."/>
            <person name="Venkateswaran K."/>
        </authorList>
    </citation>
    <scope>NUCLEOTIDE SEQUENCE</scope>
    <source>
        <strain evidence="1">MNA-CCFEE 5423</strain>
    </source>
</reference>
<keyword evidence="2" id="KW-1185">Reference proteome</keyword>
<evidence type="ECO:0000313" key="1">
    <source>
        <dbReference type="EMBL" id="KAJ9108949.1"/>
    </source>
</evidence>
<proteinExistence type="predicted"/>
<sequence length="176" mass="19855">MHVLITLKELALGLLTALSFSTFILSIIYTNHQIVWGTGYSAAVVVLLVCACLHWLYCLFLMASGQRGKINASKNLLAVHSFFLLWYFSLAVFLTAERYKERFHTCPAGFVRENSTCGGIYKAIMALVWTDFGVLLTYLAHVYILAKRYSGLNAPDRDQIPLEDVEMRNTREKGGH</sequence>
<organism evidence="1 2">
    <name type="scientific">Naganishia friedmannii</name>
    <dbReference type="NCBI Taxonomy" id="89922"/>
    <lineage>
        <taxon>Eukaryota</taxon>
        <taxon>Fungi</taxon>
        <taxon>Dikarya</taxon>
        <taxon>Basidiomycota</taxon>
        <taxon>Agaricomycotina</taxon>
        <taxon>Tremellomycetes</taxon>
        <taxon>Filobasidiales</taxon>
        <taxon>Filobasidiaceae</taxon>
        <taxon>Naganishia</taxon>
    </lineage>
</organism>